<dbReference type="Gene3D" id="3.30.70.330">
    <property type="match status" value="1"/>
</dbReference>
<dbReference type="InterPro" id="IPR005580">
    <property type="entry name" value="DbpA/CsdA_RNA-bd_dom"/>
</dbReference>
<evidence type="ECO:0000256" key="6">
    <source>
        <dbReference type="PROSITE-ProRule" id="PRU00552"/>
    </source>
</evidence>
<evidence type="ECO:0000256" key="7">
    <source>
        <dbReference type="RuleBase" id="RU000492"/>
    </source>
</evidence>
<keyword evidence="3 7" id="KW-0347">Helicase</keyword>
<proteinExistence type="inferred from homology"/>
<keyword evidence="4 7" id="KW-0067">ATP-binding</keyword>
<evidence type="ECO:0000259" key="8">
    <source>
        <dbReference type="PROSITE" id="PS51192"/>
    </source>
</evidence>
<dbReference type="RefSeq" id="WP_166252129.1">
    <property type="nucleotide sequence ID" value="NZ_JAAMOW010000002.1"/>
</dbReference>
<dbReference type="GO" id="GO:0003676">
    <property type="term" value="F:nucleic acid binding"/>
    <property type="evidence" value="ECO:0007669"/>
    <property type="project" value="InterPro"/>
</dbReference>
<keyword evidence="1 7" id="KW-0547">Nucleotide-binding</keyword>
<name>A0A6M2BNF5_9GAMM</name>
<feature type="domain" description="Helicase C-terminal" evidence="9">
    <location>
        <begin position="215"/>
        <end position="377"/>
    </location>
</feature>
<evidence type="ECO:0000259" key="9">
    <source>
        <dbReference type="PROSITE" id="PS51194"/>
    </source>
</evidence>
<comment type="similarity">
    <text evidence="5 7">Belongs to the DEAD box helicase family.</text>
</comment>
<keyword evidence="2 7" id="KW-0378">Hydrolase</keyword>
<dbReference type="InterPro" id="IPR014014">
    <property type="entry name" value="RNA_helicase_DEAD_Q_motif"/>
</dbReference>
<dbReference type="CDD" id="cd18787">
    <property type="entry name" value="SF2_C_DEAD"/>
    <property type="match status" value="1"/>
</dbReference>
<dbReference type="SUPFAM" id="SSF52540">
    <property type="entry name" value="P-loop containing nucleoside triphosphate hydrolases"/>
    <property type="match status" value="1"/>
</dbReference>
<evidence type="ECO:0000256" key="4">
    <source>
        <dbReference type="ARBA" id="ARBA00022840"/>
    </source>
</evidence>
<dbReference type="PANTHER" id="PTHR47959:SF1">
    <property type="entry name" value="ATP-DEPENDENT RNA HELICASE DBPA"/>
    <property type="match status" value="1"/>
</dbReference>
<feature type="domain" description="Helicase ATP-binding" evidence="8">
    <location>
        <begin position="35"/>
        <end position="206"/>
    </location>
</feature>
<keyword evidence="12" id="KW-1185">Reference proteome</keyword>
<sequence length="458" mass="50489">MSRQPFSSLSLNPALLQAIDVLGFKQMTPIQAATLPPMLEGHDVIGQGPTGSGKTAAYGLGLLSRIDPALSRTQAMVLCPTRELADQVAREIRALARFMPNIKLSILSGGIAKRPQLASLEHDPHIVVGMAGRVLEHLDDGMLKLADLKVLVLDEADRMLGADFEAESRAIVEHAPKARQTLFFSATFPDAVRGLSRQLQKKPKEIVVAGDSGAQVTQTFFEVAPERRIDALAHLLSRHRPESALVFCFTRNDARDVEAQLKKRGFEVLGLHGDIEQRERDEVLVRFANGSARVLVATDVAARGLDIKDLAAVISYELPEDPDQHVHRVGRTGRAGKSGIALHLYTPREHERVRDIEDHLQIRADIEKLPATLLPDRPMPANVVTLCVDGGRRDKLRPGDLLGALTNEVGVVKEAVGKITSFDTRTYFAIEKKLAERVLKRLREAKIKGRKFRVRPID</sequence>
<dbReference type="Proteomes" id="UP000472676">
    <property type="component" value="Unassembled WGS sequence"/>
</dbReference>
<dbReference type="PANTHER" id="PTHR47959">
    <property type="entry name" value="ATP-DEPENDENT RNA HELICASE RHLE-RELATED"/>
    <property type="match status" value="1"/>
</dbReference>
<evidence type="ECO:0000313" key="12">
    <source>
        <dbReference type="Proteomes" id="UP000472676"/>
    </source>
</evidence>
<dbReference type="InterPro" id="IPR012677">
    <property type="entry name" value="Nucleotide-bd_a/b_plait_sf"/>
</dbReference>
<dbReference type="GO" id="GO:0003724">
    <property type="term" value="F:RNA helicase activity"/>
    <property type="evidence" value="ECO:0007669"/>
    <property type="project" value="UniProtKB-EC"/>
</dbReference>
<feature type="domain" description="DEAD-box RNA helicase Q" evidence="10">
    <location>
        <begin position="4"/>
        <end position="32"/>
    </location>
</feature>
<evidence type="ECO:0000256" key="5">
    <source>
        <dbReference type="ARBA" id="ARBA00038437"/>
    </source>
</evidence>
<dbReference type="EC" id="3.6.4.13" evidence="11"/>
<dbReference type="GO" id="GO:0005524">
    <property type="term" value="F:ATP binding"/>
    <property type="evidence" value="ECO:0007669"/>
    <property type="project" value="UniProtKB-KW"/>
</dbReference>
<dbReference type="SMART" id="SM00487">
    <property type="entry name" value="DEXDc"/>
    <property type="match status" value="1"/>
</dbReference>
<dbReference type="Pfam" id="PF00270">
    <property type="entry name" value="DEAD"/>
    <property type="match status" value="1"/>
</dbReference>
<dbReference type="InterPro" id="IPR027417">
    <property type="entry name" value="P-loop_NTPase"/>
</dbReference>
<dbReference type="GO" id="GO:0005829">
    <property type="term" value="C:cytosol"/>
    <property type="evidence" value="ECO:0007669"/>
    <property type="project" value="TreeGrafter"/>
</dbReference>
<dbReference type="InterPro" id="IPR014001">
    <property type="entry name" value="Helicase_ATP-bd"/>
</dbReference>
<dbReference type="SMART" id="SM00490">
    <property type="entry name" value="HELICc"/>
    <property type="match status" value="1"/>
</dbReference>
<evidence type="ECO:0000313" key="11">
    <source>
        <dbReference type="EMBL" id="NGY03904.1"/>
    </source>
</evidence>
<dbReference type="PROSITE" id="PS00039">
    <property type="entry name" value="DEAD_ATP_HELICASE"/>
    <property type="match status" value="1"/>
</dbReference>
<evidence type="ECO:0000259" key="10">
    <source>
        <dbReference type="PROSITE" id="PS51195"/>
    </source>
</evidence>
<evidence type="ECO:0000256" key="1">
    <source>
        <dbReference type="ARBA" id="ARBA00022741"/>
    </source>
</evidence>
<dbReference type="Pfam" id="PF03880">
    <property type="entry name" value="DbpA"/>
    <property type="match status" value="1"/>
</dbReference>
<dbReference type="Gene3D" id="3.40.50.300">
    <property type="entry name" value="P-loop containing nucleotide triphosphate hydrolases"/>
    <property type="match status" value="2"/>
</dbReference>
<dbReference type="InterPro" id="IPR050079">
    <property type="entry name" value="DEAD_box_RNA_helicase"/>
</dbReference>
<dbReference type="GO" id="GO:0016787">
    <property type="term" value="F:hydrolase activity"/>
    <property type="evidence" value="ECO:0007669"/>
    <property type="project" value="UniProtKB-KW"/>
</dbReference>
<dbReference type="PROSITE" id="PS51192">
    <property type="entry name" value="HELICASE_ATP_BIND_1"/>
    <property type="match status" value="1"/>
</dbReference>
<dbReference type="AlphaFoldDB" id="A0A6M2BNF5"/>
<dbReference type="CDD" id="cd00268">
    <property type="entry name" value="DEADc"/>
    <property type="match status" value="1"/>
</dbReference>
<dbReference type="InterPro" id="IPR001650">
    <property type="entry name" value="Helicase_C-like"/>
</dbReference>
<dbReference type="PROSITE" id="PS51194">
    <property type="entry name" value="HELICASE_CTER"/>
    <property type="match status" value="1"/>
</dbReference>
<accession>A0A6M2BNF5</accession>
<dbReference type="EMBL" id="JAAMOW010000002">
    <property type="protein sequence ID" value="NGY03904.1"/>
    <property type="molecule type" value="Genomic_DNA"/>
</dbReference>
<comment type="caution">
    <text evidence="11">The sequence shown here is derived from an EMBL/GenBank/DDBJ whole genome shotgun (WGS) entry which is preliminary data.</text>
</comment>
<protein>
    <submittedName>
        <fullName evidence="11">ATP-dependent RNA helicase DbpA</fullName>
        <ecNumber evidence="11">3.6.4.13</ecNumber>
    </submittedName>
</protein>
<dbReference type="InterPro" id="IPR044742">
    <property type="entry name" value="DEAD/DEAH_RhlB"/>
</dbReference>
<feature type="short sequence motif" description="Q motif" evidence="6">
    <location>
        <begin position="4"/>
        <end position="32"/>
    </location>
</feature>
<dbReference type="InterPro" id="IPR000629">
    <property type="entry name" value="RNA-helicase_DEAD-box_CS"/>
</dbReference>
<organism evidence="11 12">
    <name type="scientific">Solimonas terrae</name>
    <dbReference type="NCBI Taxonomy" id="1396819"/>
    <lineage>
        <taxon>Bacteria</taxon>
        <taxon>Pseudomonadati</taxon>
        <taxon>Pseudomonadota</taxon>
        <taxon>Gammaproteobacteria</taxon>
        <taxon>Nevskiales</taxon>
        <taxon>Nevskiaceae</taxon>
        <taxon>Solimonas</taxon>
    </lineage>
</organism>
<dbReference type="Pfam" id="PF00271">
    <property type="entry name" value="Helicase_C"/>
    <property type="match status" value="1"/>
</dbReference>
<evidence type="ECO:0000256" key="3">
    <source>
        <dbReference type="ARBA" id="ARBA00022806"/>
    </source>
</evidence>
<dbReference type="InterPro" id="IPR011545">
    <property type="entry name" value="DEAD/DEAH_box_helicase_dom"/>
</dbReference>
<evidence type="ECO:0000256" key="2">
    <source>
        <dbReference type="ARBA" id="ARBA00022801"/>
    </source>
</evidence>
<dbReference type="PROSITE" id="PS51195">
    <property type="entry name" value="Q_MOTIF"/>
    <property type="match status" value="1"/>
</dbReference>
<dbReference type="NCBIfam" id="NF008744">
    <property type="entry name" value="PRK11776.1"/>
    <property type="match status" value="1"/>
</dbReference>
<reference evidence="11 12" key="1">
    <citation type="journal article" date="2014" name="Int. J. Syst. Evol. Microbiol.">
        <title>Solimonas terrae sp. nov., isolated from soil.</title>
        <authorList>
            <person name="Kim S.J."/>
            <person name="Moon J.Y."/>
            <person name="Weon H.Y."/>
            <person name="Ahn J.H."/>
            <person name="Chen W.M."/>
            <person name="Kwon S.W."/>
        </authorList>
    </citation>
    <scope>NUCLEOTIDE SEQUENCE [LARGE SCALE GENOMIC DNA]</scope>
    <source>
        <strain evidence="11 12">KIS83-12</strain>
    </source>
</reference>
<gene>
    <name evidence="11" type="primary">dbpA</name>
    <name evidence="11" type="ORF">G7Y85_03950</name>
</gene>